<dbReference type="FunFam" id="1.10.150.340:FF:000001">
    <property type="entry name" value="Cytosolic 5-nucleotidase 3-like"/>
    <property type="match status" value="1"/>
</dbReference>
<dbReference type="GO" id="GO:0005737">
    <property type="term" value="C:cytoplasm"/>
    <property type="evidence" value="ECO:0007669"/>
    <property type="project" value="UniProtKB-SubCell"/>
</dbReference>
<dbReference type="Pfam" id="PF05822">
    <property type="entry name" value="UMPH-1"/>
    <property type="match status" value="1"/>
</dbReference>
<keyword evidence="9" id="KW-0963">Cytoplasm</keyword>
<comment type="similarity">
    <text evidence="2 9">Belongs to the pyrimidine 5'-nucleotidase family.</text>
</comment>
<dbReference type="HOGENOM" id="CLU_048584_0_2_1"/>
<organism evidence="10 11">
    <name type="scientific">Strigamia maritima</name>
    <name type="common">European centipede</name>
    <name type="synonym">Geophilus maritimus</name>
    <dbReference type="NCBI Taxonomy" id="126957"/>
    <lineage>
        <taxon>Eukaryota</taxon>
        <taxon>Metazoa</taxon>
        <taxon>Ecdysozoa</taxon>
        <taxon>Arthropoda</taxon>
        <taxon>Myriapoda</taxon>
        <taxon>Chilopoda</taxon>
        <taxon>Pleurostigmophora</taxon>
        <taxon>Geophilomorpha</taxon>
        <taxon>Linotaeniidae</taxon>
        <taxon>Strigamia</taxon>
    </lineage>
</organism>
<evidence type="ECO:0000256" key="1">
    <source>
        <dbReference type="ARBA" id="ARBA00000815"/>
    </source>
</evidence>
<accession>T1JP15</accession>
<dbReference type="SFLD" id="SFLDG01128">
    <property type="entry name" value="C1.4:_5'-Nucleotidase_Like"/>
    <property type="match status" value="1"/>
</dbReference>
<dbReference type="GO" id="GO:0009117">
    <property type="term" value="P:nucleotide metabolic process"/>
    <property type="evidence" value="ECO:0007669"/>
    <property type="project" value="UniProtKB-KW"/>
</dbReference>
<keyword evidence="11" id="KW-1185">Reference proteome</keyword>
<comment type="catalytic activity">
    <reaction evidence="1 9">
        <text>a ribonucleoside 5'-phosphate + H2O = a ribonucleoside + phosphate</text>
        <dbReference type="Rhea" id="RHEA:12484"/>
        <dbReference type="ChEBI" id="CHEBI:15377"/>
        <dbReference type="ChEBI" id="CHEBI:18254"/>
        <dbReference type="ChEBI" id="CHEBI:43474"/>
        <dbReference type="ChEBI" id="CHEBI:58043"/>
        <dbReference type="EC" id="3.1.3.5"/>
    </reaction>
</comment>
<keyword evidence="8 9" id="KW-0546">Nucleotide metabolism</keyword>
<dbReference type="Gene3D" id="1.10.150.340">
    <property type="entry name" value="Pyrimidine 5'-nucleotidase (UMPH-1), N-terminal domain"/>
    <property type="match status" value="1"/>
</dbReference>
<protein>
    <recommendedName>
        <fullName evidence="3 9">5'-nucleotidase</fullName>
        <ecNumber evidence="3 9">3.1.3.5</ecNumber>
    </recommendedName>
</protein>
<comment type="subcellular location">
    <subcellularLocation>
        <location evidence="9">Cytoplasm</location>
    </subcellularLocation>
</comment>
<dbReference type="FunFam" id="3.40.50.1000:FF:000032">
    <property type="entry name" value="Cytosolic 5-nucleotidase 3-like"/>
    <property type="match status" value="1"/>
</dbReference>
<reference evidence="10" key="2">
    <citation type="submission" date="2015-02" db="UniProtKB">
        <authorList>
            <consortium name="EnsemblMetazoa"/>
        </authorList>
    </citation>
    <scope>IDENTIFICATION</scope>
</reference>
<evidence type="ECO:0000256" key="8">
    <source>
        <dbReference type="ARBA" id="ARBA00023080"/>
    </source>
</evidence>
<dbReference type="SFLD" id="SFLDS00003">
    <property type="entry name" value="Haloacid_Dehalogenase"/>
    <property type="match status" value="1"/>
</dbReference>
<keyword evidence="5 9" id="KW-0547">Nucleotide-binding</keyword>
<dbReference type="PANTHER" id="PTHR13045">
    <property type="entry name" value="5'-NUCLEOTIDASE"/>
    <property type="match status" value="1"/>
</dbReference>
<evidence type="ECO:0000313" key="11">
    <source>
        <dbReference type="Proteomes" id="UP000014500"/>
    </source>
</evidence>
<evidence type="ECO:0000256" key="4">
    <source>
        <dbReference type="ARBA" id="ARBA00022723"/>
    </source>
</evidence>
<proteinExistence type="inferred from homology"/>
<reference evidence="11" key="1">
    <citation type="submission" date="2011-05" db="EMBL/GenBank/DDBJ databases">
        <authorList>
            <person name="Richards S.R."/>
            <person name="Qu J."/>
            <person name="Jiang H."/>
            <person name="Jhangiani S.N."/>
            <person name="Agravi P."/>
            <person name="Goodspeed R."/>
            <person name="Gross S."/>
            <person name="Mandapat C."/>
            <person name="Jackson L."/>
            <person name="Mathew T."/>
            <person name="Pu L."/>
            <person name="Thornton R."/>
            <person name="Saada N."/>
            <person name="Wilczek-Boney K.B."/>
            <person name="Lee S."/>
            <person name="Kovar C."/>
            <person name="Wu Y."/>
            <person name="Scherer S.E."/>
            <person name="Worley K.C."/>
            <person name="Muzny D.M."/>
            <person name="Gibbs R."/>
        </authorList>
    </citation>
    <scope>NUCLEOTIDE SEQUENCE</scope>
    <source>
        <strain evidence="11">Brora</strain>
    </source>
</reference>
<evidence type="ECO:0000256" key="5">
    <source>
        <dbReference type="ARBA" id="ARBA00022741"/>
    </source>
</evidence>
<keyword evidence="7" id="KW-0460">Magnesium</keyword>
<dbReference type="GO" id="GO:0008253">
    <property type="term" value="F:5'-nucleotidase activity"/>
    <property type="evidence" value="ECO:0007669"/>
    <property type="project" value="UniProtKB-EC"/>
</dbReference>
<dbReference type="OMA" id="GPERMQI"/>
<dbReference type="SUPFAM" id="SSF56784">
    <property type="entry name" value="HAD-like"/>
    <property type="match status" value="1"/>
</dbReference>
<dbReference type="InterPro" id="IPR006434">
    <property type="entry name" value="Pyrimidine_nucleotidase_eu"/>
</dbReference>
<evidence type="ECO:0000313" key="10">
    <source>
        <dbReference type="EnsemblMetazoa" id="SMAR015594-PA"/>
    </source>
</evidence>
<dbReference type="GO" id="GO:0000166">
    <property type="term" value="F:nucleotide binding"/>
    <property type="evidence" value="ECO:0007669"/>
    <property type="project" value="UniProtKB-KW"/>
</dbReference>
<keyword evidence="4" id="KW-0479">Metal-binding</keyword>
<dbReference type="EnsemblMetazoa" id="SMAR015594-RA">
    <property type="protein sequence ID" value="SMAR015594-PA"/>
    <property type="gene ID" value="SMAR015594"/>
</dbReference>
<sequence>MTCIQELQRSAVKIKDPNLIEEKICKLIKGGQAKLQVIADFDNTLSRFHFNGKRCDSSHGAIETNPRMPVSFRKKTKALVEKYYPIEADPNISIDIKMPFIVEWYSSGHQALCETKLKKSDLKTIVQESAVLLRDGCQTFLQTLHEHGVLLIIFSAGLGNVIEEAIHQQACMYENIHIMSNFMLFDNDGLLMGFNNELVHTCNKNGTTLSKMDCYSECLEKPCIILLGDSIGDINMVAGLPSAEVTLKIGFLNDNVEPSIQKYLDNYDVVLVNDQTMDVVNAILRKIL</sequence>
<dbReference type="STRING" id="126957.T1JP15"/>
<dbReference type="eggNOG" id="KOG3128">
    <property type="taxonomic scope" value="Eukaryota"/>
</dbReference>
<dbReference type="Proteomes" id="UP000014500">
    <property type="component" value="Unassembled WGS sequence"/>
</dbReference>
<evidence type="ECO:0000256" key="7">
    <source>
        <dbReference type="ARBA" id="ARBA00022842"/>
    </source>
</evidence>
<evidence type="ECO:0000256" key="3">
    <source>
        <dbReference type="ARBA" id="ARBA00012643"/>
    </source>
</evidence>
<dbReference type="PANTHER" id="PTHR13045:SF0">
    <property type="entry name" value="7-METHYLGUANOSINE PHOSPHATE-SPECIFIC 5'-NUCLEOTIDASE"/>
    <property type="match status" value="1"/>
</dbReference>
<evidence type="ECO:0000256" key="6">
    <source>
        <dbReference type="ARBA" id="ARBA00022801"/>
    </source>
</evidence>
<evidence type="ECO:0000256" key="9">
    <source>
        <dbReference type="RuleBase" id="RU361276"/>
    </source>
</evidence>
<keyword evidence="6 9" id="KW-0378">Hydrolase</keyword>
<dbReference type="AlphaFoldDB" id="T1JP15"/>
<dbReference type="EC" id="3.1.3.5" evidence="3 9"/>
<dbReference type="PhylomeDB" id="T1JP15"/>
<dbReference type="InterPro" id="IPR036412">
    <property type="entry name" value="HAD-like_sf"/>
</dbReference>
<dbReference type="InterPro" id="IPR023214">
    <property type="entry name" value="HAD_sf"/>
</dbReference>
<dbReference type="Gene3D" id="3.40.50.1000">
    <property type="entry name" value="HAD superfamily/HAD-like"/>
    <property type="match status" value="1"/>
</dbReference>
<dbReference type="GO" id="GO:0000287">
    <property type="term" value="F:magnesium ion binding"/>
    <property type="evidence" value="ECO:0007669"/>
    <property type="project" value="InterPro"/>
</dbReference>
<dbReference type="NCBIfam" id="TIGR01544">
    <property type="entry name" value="HAD-SF-IE"/>
    <property type="match status" value="1"/>
</dbReference>
<evidence type="ECO:0000256" key="2">
    <source>
        <dbReference type="ARBA" id="ARBA00008389"/>
    </source>
</evidence>
<dbReference type="EMBL" id="JH431636">
    <property type="status" value="NOT_ANNOTATED_CDS"/>
    <property type="molecule type" value="Genomic_DNA"/>
</dbReference>
<name>T1JP15_STRMM</name>